<comment type="caution">
    <text evidence="1">The sequence shown here is derived from an EMBL/GenBank/DDBJ whole genome shotgun (WGS) entry which is preliminary data.</text>
</comment>
<dbReference type="RefSeq" id="WP_212142424.1">
    <property type="nucleotide sequence ID" value="NZ_JAGSSW010000009.1"/>
</dbReference>
<organism evidence="1 2">
    <name type="scientific">Campylobacter anatolicus</name>
    <dbReference type="NCBI Taxonomy" id="2829105"/>
    <lineage>
        <taxon>Bacteria</taxon>
        <taxon>Pseudomonadati</taxon>
        <taxon>Campylobacterota</taxon>
        <taxon>Epsilonproteobacteria</taxon>
        <taxon>Campylobacterales</taxon>
        <taxon>Campylobacteraceae</taxon>
        <taxon>Campylobacter</taxon>
    </lineage>
</organism>
<evidence type="ECO:0008006" key="3">
    <source>
        <dbReference type="Google" id="ProtNLM"/>
    </source>
</evidence>
<keyword evidence="2" id="KW-1185">Reference proteome</keyword>
<evidence type="ECO:0000313" key="1">
    <source>
        <dbReference type="EMBL" id="MBR8464589.1"/>
    </source>
</evidence>
<reference evidence="1 2" key="1">
    <citation type="submission" date="2021-04" db="EMBL/GenBank/DDBJ databases">
        <title>Molecular and phenotypic characterization and identification of bacterial isolates recovered from the Anatolian ground squirrels (Spermophilus xanthoprymnus) and which have the potential to form a new species in the Campylobacter genus.</title>
        <authorList>
            <person name="Aydin F."/>
            <person name="Abay S."/>
            <person name="Kayman T."/>
            <person name="Karakaya E."/>
            <person name="Mustak H.K."/>
            <person name="Mustak I.B."/>
            <person name="Bilgin N."/>
            <person name="Duzler A."/>
            <person name="Sahin O."/>
            <person name="Guran O."/>
            <person name="Saticioglu I.B."/>
        </authorList>
    </citation>
    <scope>NUCLEOTIDE SEQUENCE [LARGE SCALE GENOMIC DNA]</scope>
    <source>
        <strain evidence="2">faydin-G24</strain>
    </source>
</reference>
<gene>
    <name evidence="1" type="ORF">KDD93_08460</name>
</gene>
<sequence>MQLIGHELVAYEPLFVVSSESQIMAGRVNLFDFDKNMIAYANELNTEFAVYCSDVSQAIIANAAGAKLIIANELEKAKKFAEFAQFYLFDSKIAYVINDEVELETLAQNGVDVAIFKKGIDNGDI</sequence>
<dbReference type="EMBL" id="JAGSSW010000009">
    <property type="protein sequence ID" value="MBR8464589.1"/>
    <property type="molecule type" value="Genomic_DNA"/>
</dbReference>
<evidence type="ECO:0000313" key="2">
    <source>
        <dbReference type="Proteomes" id="UP000682951"/>
    </source>
</evidence>
<dbReference type="Proteomes" id="UP000682951">
    <property type="component" value="Unassembled WGS sequence"/>
</dbReference>
<protein>
    <recommendedName>
        <fullName evidence="3">DeoR C-terminal sensor domain-containing protein</fullName>
    </recommendedName>
</protein>
<proteinExistence type="predicted"/>
<name>A0ABS5HJZ0_9BACT</name>
<accession>A0ABS5HJZ0</accession>